<evidence type="ECO:0000313" key="2">
    <source>
        <dbReference type="EMBL" id="GAH05097.1"/>
    </source>
</evidence>
<dbReference type="PANTHER" id="PTHR21028">
    <property type="entry name" value="SI:CH211-156B7.4"/>
    <property type="match status" value="1"/>
</dbReference>
<comment type="caution">
    <text evidence="2">The sequence shown here is derived from an EMBL/GenBank/DDBJ whole genome shotgun (WGS) entry which is preliminary data.</text>
</comment>
<dbReference type="CDD" id="cd07890">
    <property type="entry name" value="CYTH-like_AC_IV-like"/>
    <property type="match status" value="1"/>
</dbReference>
<dbReference type="AlphaFoldDB" id="X1CC29"/>
<organism evidence="2">
    <name type="scientific">marine sediment metagenome</name>
    <dbReference type="NCBI Taxonomy" id="412755"/>
    <lineage>
        <taxon>unclassified sequences</taxon>
        <taxon>metagenomes</taxon>
        <taxon>ecological metagenomes</taxon>
    </lineage>
</organism>
<dbReference type="Gene3D" id="2.40.320.10">
    <property type="entry name" value="Hypothetical Protein Pfu-838710-001"/>
    <property type="match status" value="1"/>
</dbReference>
<sequence>MIEVEIKVQIPDPALMRKRFEDNQGIYKFSLIHEDTYYNMPKGLRDFKQTDEALRLRKSSRYDKGNRENIQDVEYFITYKGRKIDTLTKTREEIDIKIEDIKKMKEMLELLGFQEIFTVKKERELYIFNFKNYHIDALIDYLPILKQHFIEVEYLAKTSEEIEDSKQVLFDFLSLFDIKRA</sequence>
<accession>X1CC29</accession>
<dbReference type="InterPro" id="IPR008173">
    <property type="entry name" value="Adenylyl_cyclase_CyaB"/>
</dbReference>
<dbReference type="Pfam" id="PF01928">
    <property type="entry name" value="CYTH"/>
    <property type="match status" value="1"/>
</dbReference>
<dbReference type="EMBL" id="BART01020660">
    <property type="protein sequence ID" value="GAH05097.1"/>
    <property type="molecule type" value="Genomic_DNA"/>
</dbReference>
<gene>
    <name evidence="2" type="ORF">S01H4_38316</name>
</gene>
<dbReference type="PANTHER" id="PTHR21028:SF2">
    <property type="entry name" value="CYTH DOMAIN-CONTAINING PROTEIN"/>
    <property type="match status" value="1"/>
</dbReference>
<protein>
    <recommendedName>
        <fullName evidence="1">CYTH domain-containing protein</fullName>
    </recommendedName>
</protein>
<reference evidence="2" key="1">
    <citation type="journal article" date="2014" name="Front. Microbiol.">
        <title>High frequency of phylogenetically diverse reductive dehalogenase-homologous genes in deep subseafloor sedimentary metagenomes.</title>
        <authorList>
            <person name="Kawai M."/>
            <person name="Futagami T."/>
            <person name="Toyoda A."/>
            <person name="Takaki Y."/>
            <person name="Nishi S."/>
            <person name="Hori S."/>
            <person name="Arai W."/>
            <person name="Tsubouchi T."/>
            <person name="Morono Y."/>
            <person name="Uchiyama I."/>
            <person name="Ito T."/>
            <person name="Fujiyama A."/>
            <person name="Inagaki F."/>
            <person name="Takami H."/>
        </authorList>
    </citation>
    <scope>NUCLEOTIDE SEQUENCE</scope>
    <source>
        <strain evidence="2">Expedition CK06-06</strain>
    </source>
</reference>
<name>X1CC29_9ZZZZ</name>
<feature type="non-terminal residue" evidence="2">
    <location>
        <position position="181"/>
    </location>
</feature>
<dbReference type="SMART" id="SM01118">
    <property type="entry name" value="CYTH"/>
    <property type="match status" value="1"/>
</dbReference>
<evidence type="ECO:0000259" key="1">
    <source>
        <dbReference type="PROSITE" id="PS51707"/>
    </source>
</evidence>
<dbReference type="InterPro" id="IPR033469">
    <property type="entry name" value="CYTH-like_dom_sf"/>
</dbReference>
<proteinExistence type="predicted"/>
<feature type="domain" description="CYTH" evidence="1">
    <location>
        <begin position="1"/>
        <end position="181"/>
    </location>
</feature>
<dbReference type="PROSITE" id="PS51707">
    <property type="entry name" value="CYTH"/>
    <property type="match status" value="1"/>
</dbReference>
<dbReference type="InterPro" id="IPR023577">
    <property type="entry name" value="CYTH_domain"/>
</dbReference>
<dbReference type="SUPFAM" id="SSF55154">
    <property type="entry name" value="CYTH-like phosphatases"/>
    <property type="match status" value="1"/>
</dbReference>
<dbReference type="NCBIfam" id="TIGR00318">
    <property type="entry name" value="cyaB"/>
    <property type="match status" value="1"/>
</dbReference>